<evidence type="ECO:0000256" key="1">
    <source>
        <dbReference type="ARBA" id="ARBA00005380"/>
    </source>
</evidence>
<feature type="binding site" evidence="12">
    <location>
        <position position="298"/>
    </location>
    <ligand>
        <name>K(+)</name>
        <dbReference type="ChEBI" id="CHEBI:29103"/>
    </ligand>
</feature>
<dbReference type="GO" id="GO:0005737">
    <property type="term" value="C:cytoplasm"/>
    <property type="evidence" value="ECO:0007669"/>
    <property type="project" value="UniProtKB-SubCell"/>
</dbReference>
<feature type="binding site" evidence="12">
    <location>
        <begin position="14"/>
        <end position="16"/>
    </location>
    <ligand>
        <name>substrate</name>
    </ligand>
</feature>
<evidence type="ECO:0000256" key="7">
    <source>
        <dbReference type="ARBA" id="ARBA00022777"/>
    </source>
</evidence>
<dbReference type="InterPro" id="IPR011877">
    <property type="entry name" value="Ribokinase"/>
</dbReference>
<keyword evidence="8 12" id="KW-0067">ATP-binding</keyword>
<evidence type="ECO:0000313" key="14">
    <source>
        <dbReference type="EMBL" id="QNL43616.1"/>
    </source>
</evidence>
<feature type="binding site" evidence="12">
    <location>
        <position position="261"/>
    </location>
    <ligand>
        <name>K(+)</name>
        <dbReference type="ChEBI" id="CHEBI:29103"/>
    </ligand>
</feature>
<dbReference type="InterPro" id="IPR002173">
    <property type="entry name" value="Carboh/pur_kinase_PfkB_CS"/>
</dbReference>
<dbReference type="SUPFAM" id="SSF53613">
    <property type="entry name" value="Ribokinase-like"/>
    <property type="match status" value="1"/>
</dbReference>
<keyword evidence="6 12" id="KW-0547">Nucleotide-binding</keyword>
<feature type="binding site" evidence="12">
    <location>
        <position position="304"/>
    </location>
    <ligand>
        <name>K(+)</name>
        <dbReference type="ChEBI" id="CHEBI:29103"/>
    </ligand>
</feature>
<comment type="subcellular location">
    <subcellularLocation>
        <location evidence="12">Cytoplasm</location>
    </subcellularLocation>
</comment>
<feature type="domain" description="Carbohydrate kinase PfkB" evidence="13">
    <location>
        <begin position="5"/>
        <end position="307"/>
    </location>
</feature>
<comment type="catalytic activity">
    <reaction evidence="12">
        <text>D-ribose + ATP = D-ribose 5-phosphate + ADP + H(+)</text>
        <dbReference type="Rhea" id="RHEA:13697"/>
        <dbReference type="ChEBI" id="CHEBI:15378"/>
        <dbReference type="ChEBI" id="CHEBI:30616"/>
        <dbReference type="ChEBI" id="CHEBI:47013"/>
        <dbReference type="ChEBI" id="CHEBI:78346"/>
        <dbReference type="ChEBI" id="CHEBI:456216"/>
        <dbReference type="EC" id="2.7.1.15"/>
    </reaction>
</comment>
<dbReference type="CDD" id="cd01174">
    <property type="entry name" value="ribokinase"/>
    <property type="match status" value="1"/>
</dbReference>
<evidence type="ECO:0000256" key="6">
    <source>
        <dbReference type="ARBA" id="ARBA00022741"/>
    </source>
</evidence>
<proteinExistence type="inferred from homology"/>
<feature type="active site" description="Proton acceptor" evidence="12">
    <location>
        <position position="265"/>
    </location>
</feature>
<evidence type="ECO:0000256" key="5">
    <source>
        <dbReference type="ARBA" id="ARBA00022723"/>
    </source>
</evidence>
<keyword evidence="10 12" id="KW-0630">Potassium</keyword>
<sequence length="332" mass="34563">MLRKPKILVVGSFVMDLIASTEKAPNSGETVIGKSFRTAPGGKGANQAVQCARLGAQVTMVGQVGGDSFGQEMLDTARAAGVDISHVLVDKEVSSGVGHILLEVTEHGAQNRITVIPGANHTLKVADVAWLKDEIGRYDLLMMQLELPMDVTCAVASYAKAAGVPLMLNPAPAAPLPEELLSCVTYLSPNEHEAAAITGLPLRADETGVNEGDMKQVAAALREKGVENVIITLGGNGSAVAGADGVHYTACVKMDHVADPTAAGDSFVAAFCTGLTAGLSQDQALNFASHTAAITVSRMGAMPSLPTLDEVRSLMRQRGYQGFDLSELDALN</sequence>
<dbReference type="InterPro" id="IPR011611">
    <property type="entry name" value="PfkB_dom"/>
</dbReference>
<dbReference type="GO" id="GO:0019303">
    <property type="term" value="P:D-ribose catabolic process"/>
    <property type="evidence" value="ECO:0007669"/>
    <property type="project" value="UniProtKB-UniRule"/>
</dbReference>
<keyword evidence="11 12" id="KW-0119">Carbohydrate metabolism</keyword>
<dbReference type="PRINTS" id="PR00990">
    <property type="entry name" value="RIBOKINASE"/>
</dbReference>
<comment type="activity regulation">
    <text evidence="12">Activated by a monovalent cation that binds near, but not in, the active site. The most likely occupant of the site in vivo is potassium. Ion binding induces a conformational change that may alter substrate affinity.</text>
</comment>
<feature type="binding site" evidence="12">
    <location>
        <begin position="264"/>
        <end position="265"/>
    </location>
    <ligand>
        <name>ATP</name>
        <dbReference type="ChEBI" id="CHEBI:30616"/>
    </ligand>
</feature>
<reference evidence="14 15" key="1">
    <citation type="submission" date="2020-08" db="EMBL/GenBank/DDBJ databases">
        <authorList>
            <person name="Liu C."/>
            <person name="Sun Q."/>
        </authorList>
    </citation>
    <scope>NUCLEOTIDE SEQUENCE [LARGE SCALE GENOMIC DNA]</scope>
    <source>
        <strain evidence="14 15">NSJ-62</strain>
    </source>
</reference>
<gene>
    <name evidence="12 14" type="primary">rbsK</name>
    <name evidence="14" type="ORF">H8790_09025</name>
</gene>
<dbReference type="Gene3D" id="3.40.1190.20">
    <property type="match status" value="1"/>
</dbReference>
<dbReference type="GO" id="GO:0004747">
    <property type="term" value="F:ribokinase activity"/>
    <property type="evidence" value="ECO:0007669"/>
    <property type="project" value="UniProtKB-UniRule"/>
</dbReference>
<dbReference type="UniPathway" id="UPA00916">
    <property type="reaction ID" value="UER00889"/>
</dbReference>
<keyword evidence="15" id="KW-1185">Reference proteome</keyword>
<dbReference type="PANTHER" id="PTHR10584">
    <property type="entry name" value="SUGAR KINASE"/>
    <property type="match status" value="1"/>
</dbReference>
<feature type="binding site" evidence="12">
    <location>
        <begin position="232"/>
        <end position="237"/>
    </location>
    <ligand>
        <name>ATP</name>
        <dbReference type="ChEBI" id="CHEBI:30616"/>
    </ligand>
</feature>
<evidence type="ECO:0000256" key="11">
    <source>
        <dbReference type="ARBA" id="ARBA00023277"/>
    </source>
</evidence>
<evidence type="ECO:0000256" key="3">
    <source>
        <dbReference type="ARBA" id="ARBA00016943"/>
    </source>
</evidence>
<evidence type="ECO:0000256" key="12">
    <source>
        <dbReference type="HAMAP-Rule" id="MF_01987"/>
    </source>
</evidence>
<keyword evidence="9 12" id="KW-0460">Magnesium</keyword>
<feature type="binding site" evidence="12">
    <location>
        <position position="295"/>
    </location>
    <ligand>
        <name>K(+)</name>
        <dbReference type="ChEBI" id="CHEBI:29103"/>
    </ligand>
</feature>
<dbReference type="RefSeq" id="WP_187332207.1">
    <property type="nucleotide sequence ID" value="NZ_CP060490.1"/>
</dbReference>
<accession>A0A7G9B235</accession>
<comment type="caution">
    <text evidence="12">Lacks conserved residue(s) required for the propagation of feature annotation.</text>
</comment>
<keyword evidence="5 12" id="KW-0479">Metal-binding</keyword>
<feature type="binding site" evidence="12">
    <location>
        <position position="265"/>
    </location>
    <ligand>
        <name>substrate</name>
    </ligand>
</feature>
<dbReference type="EC" id="2.7.1.15" evidence="2 12"/>
<evidence type="ECO:0000256" key="2">
    <source>
        <dbReference type="ARBA" id="ARBA00012035"/>
    </source>
</evidence>
<comment type="function">
    <text evidence="12">Catalyzes the phosphorylation of ribose at O-5 in a reaction requiring ATP and magnesium. The resulting D-ribose-5-phosphate can then be used either for sythesis of nucleotides, histidine, and tryptophan, or as a component of the pentose phosphate pathway.</text>
</comment>
<organism evidence="14 15">
    <name type="scientific">Oscillibacter hominis</name>
    <dbReference type="NCBI Taxonomy" id="2763056"/>
    <lineage>
        <taxon>Bacteria</taxon>
        <taxon>Bacillati</taxon>
        <taxon>Bacillota</taxon>
        <taxon>Clostridia</taxon>
        <taxon>Eubacteriales</taxon>
        <taxon>Oscillospiraceae</taxon>
        <taxon>Oscillibacter</taxon>
    </lineage>
</organism>
<evidence type="ECO:0000256" key="10">
    <source>
        <dbReference type="ARBA" id="ARBA00022958"/>
    </source>
</evidence>
<dbReference type="EMBL" id="CP060490">
    <property type="protein sequence ID" value="QNL43616.1"/>
    <property type="molecule type" value="Genomic_DNA"/>
</dbReference>
<feature type="binding site" evidence="12">
    <location>
        <position position="300"/>
    </location>
    <ligand>
        <name>K(+)</name>
        <dbReference type="ChEBI" id="CHEBI:29103"/>
    </ligand>
</feature>
<feature type="binding site" evidence="12">
    <location>
        <position position="146"/>
    </location>
    <ligand>
        <name>substrate</name>
    </ligand>
</feature>
<keyword evidence="7 12" id="KW-0418">Kinase</keyword>
<dbReference type="AlphaFoldDB" id="A0A7G9B235"/>
<name>A0A7G9B235_9FIRM</name>
<comment type="cofactor">
    <cofactor evidence="12">
        <name>Mg(2+)</name>
        <dbReference type="ChEBI" id="CHEBI:18420"/>
    </cofactor>
    <text evidence="12">Requires a divalent cation, most likely magnesium in vivo, as an electrophilic catalyst to aid phosphoryl group transfer. It is the chelate of the metal and the nucleotide that is the actual substrate.</text>
</comment>
<dbReference type="KEGG" id="ohi:H8790_09025"/>
<keyword evidence="12" id="KW-0963">Cytoplasm</keyword>
<feature type="binding site" evidence="12">
    <location>
        <position position="190"/>
    </location>
    <ligand>
        <name>ATP</name>
        <dbReference type="ChEBI" id="CHEBI:30616"/>
    </ligand>
</feature>
<evidence type="ECO:0000313" key="15">
    <source>
        <dbReference type="Proteomes" id="UP000515960"/>
    </source>
</evidence>
<comment type="similarity">
    <text evidence="1">Belongs to the carbohydrate kinase pfkB family.</text>
</comment>
<dbReference type="PROSITE" id="PS00583">
    <property type="entry name" value="PFKB_KINASES_1"/>
    <property type="match status" value="1"/>
</dbReference>
<dbReference type="GO" id="GO:0046872">
    <property type="term" value="F:metal ion binding"/>
    <property type="evidence" value="ECO:0007669"/>
    <property type="project" value="UniProtKB-KW"/>
</dbReference>
<evidence type="ECO:0000256" key="9">
    <source>
        <dbReference type="ARBA" id="ARBA00022842"/>
    </source>
</evidence>
<keyword evidence="4 12" id="KW-0808">Transferase</keyword>
<dbReference type="Proteomes" id="UP000515960">
    <property type="component" value="Chromosome"/>
</dbReference>
<evidence type="ECO:0000256" key="4">
    <source>
        <dbReference type="ARBA" id="ARBA00022679"/>
    </source>
</evidence>
<comment type="pathway">
    <text evidence="12">Carbohydrate metabolism; D-ribose degradation; D-ribose 5-phosphate from beta-D-ribopyranose: step 2/2.</text>
</comment>
<evidence type="ECO:0000259" key="13">
    <source>
        <dbReference type="Pfam" id="PF00294"/>
    </source>
</evidence>
<comment type="similarity">
    <text evidence="12">Belongs to the carbohydrate kinase PfkB family. Ribokinase subfamily.</text>
</comment>
<comment type="subunit">
    <text evidence="12">Homodimer.</text>
</comment>
<dbReference type="Pfam" id="PF00294">
    <property type="entry name" value="PfkB"/>
    <property type="match status" value="1"/>
</dbReference>
<dbReference type="HAMAP" id="MF_01987">
    <property type="entry name" value="Ribokinase"/>
    <property type="match status" value="1"/>
</dbReference>
<feature type="binding site" evidence="12">
    <location>
        <begin position="42"/>
        <end position="46"/>
    </location>
    <ligand>
        <name>substrate</name>
    </ligand>
</feature>
<evidence type="ECO:0000256" key="8">
    <source>
        <dbReference type="ARBA" id="ARBA00022840"/>
    </source>
</evidence>
<protein>
    <recommendedName>
        <fullName evidence="3 12">Ribokinase</fullName>
        <shortName evidence="12">RK</shortName>
        <ecNumber evidence="2 12">2.7.1.15</ecNumber>
    </recommendedName>
</protein>
<dbReference type="PANTHER" id="PTHR10584:SF166">
    <property type="entry name" value="RIBOKINASE"/>
    <property type="match status" value="1"/>
</dbReference>
<dbReference type="InterPro" id="IPR002139">
    <property type="entry name" value="Ribo/fructo_kinase"/>
</dbReference>
<feature type="binding site" evidence="12">
    <location>
        <position position="259"/>
    </location>
    <ligand>
        <name>K(+)</name>
        <dbReference type="ChEBI" id="CHEBI:29103"/>
    </ligand>
</feature>
<dbReference type="InterPro" id="IPR029056">
    <property type="entry name" value="Ribokinase-like"/>
</dbReference>
<dbReference type="NCBIfam" id="TIGR02152">
    <property type="entry name" value="D_ribokin_bact"/>
    <property type="match status" value="1"/>
</dbReference>
<dbReference type="GO" id="GO:0005524">
    <property type="term" value="F:ATP binding"/>
    <property type="evidence" value="ECO:0007669"/>
    <property type="project" value="UniProtKB-UniRule"/>
</dbReference>